<protein>
    <submittedName>
        <fullName evidence="2">DUF4293 domain-containing protein</fullName>
    </submittedName>
</protein>
<evidence type="ECO:0000256" key="1">
    <source>
        <dbReference type="SAM" id="Phobius"/>
    </source>
</evidence>
<dbReference type="EMBL" id="DXEN01000091">
    <property type="protein sequence ID" value="HIX87387.1"/>
    <property type="molecule type" value="Genomic_DNA"/>
</dbReference>
<evidence type="ECO:0000313" key="2">
    <source>
        <dbReference type="EMBL" id="HIX87387.1"/>
    </source>
</evidence>
<proteinExistence type="predicted"/>
<accession>A0A9D2BR56</accession>
<feature type="transmembrane region" description="Helical" evidence="1">
    <location>
        <begin position="83"/>
        <end position="105"/>
    </location>
</feature>
<feature type="transmembrane region" description="Helical" evidence="1">
    <location>
        <begin position="51"/>
        <end position="76"/>
    </location>
</feature>
<gene>
    <name evidence="2" type="ORF">H9848_12410</name>
</gene>
<dbReference type="AlphaFoldDB" id="A0A9D2BR56"/>
<dbReference type="Proteomes" id="UP000823847">
    <property type="component" value="Unassembled WGS sequence"/>
</dbReference>
<comment type="caution">
    <text evidence="2">The sequence shown here is derived from an EMBL/GenBank/DDBJ whole genome shotgun (WGS) entry which is preliminary data.</text>
</comment>
<organism evidence="2 3">
    <name type="scientific">Candidatus Parabacteroides intestinigallinarum</name>
    <dbReference type="NCBI Taxonomy" id="2838722"/>
    <lineage>
        <taxon>Bacteria</taxon>
        <taxon>Pseudomonadati</taxon>
        <taxon>Bacteroidota</taxon>
        <taxon>Bacteroidia</taxon>
        <taxon>Bacteroidales</taxon>
        <taxon>Tannerellaceae</taxon>
        <taxon>Parabacteroides</taxon>
    </lineage>
</organism>
<dbReference type="InterPro" id="IPR025635">
    <property type="entry name" value="DUF4293"/>
</dbReference>
<keyword evidence="1" id="KW-0472">Membrane</keyword>
<feature type="transmembrane region" description="Helical" evidence="1">
    <location>
        <begin position="7"/>
        <end position="31"/>
    </location>
</feature>
<dbReference type="Pfam" id="PF14126">
    <property type="entry name" value="DUF4293"/>
    <property type="match status" value="1"/>
</dbReference>
<keyword evidence="1" id="KW-0812">Transmembrane</keyword>
<name>A0A9D2BR56_9BACT</name>
<keyword evidence="1" id="KW-1133">Transmembrane helix</keyword>
<evidence type="ECO:0000313" key="3">
    <source>
        <dbReference type="Proteomes" id="UP000823847"/>
    </source>
</evidence>
<reference evidence="2" key="1">
    <citation type="journal article" date="2021" name="PeerJ">
        <title>Extensive microbial diversity within the chicken gut microbiome revealed by metagenomics and culture.</title>
        <authorList>
            <person name="Gilroy R."/>
            <person name="Ravi A."/>
            <person name="Getino M."/>
            <person name="Pursley I."/>
            <person name="Horton D.L."/>
            <person name="Alikhan N.F."/>
            <person name="Baker D."/>
            <person name="Gharbi K."/>
            <person name="Hall N."/>
            <person name="Watson M."/>
            <person name="Adriaenssens E.M."/>
            <person name="Foster-Nyarko E."/>
            <person name="Jarju S."/>
            <person name="Secka A."/>
            <person name="Antonio M."/>
            <person name="Oren A."/>
            <person name="Chaudhuri R.R."/>
            <person name="La Ragione R."/>
            <person name="Hildebrand F."/>
            <person name="Pallen M.J."/>
        </authorList>
    </citation>
    <scope>NUCLEOTIDE SEQUENCE</scope>
    <source>
        <strain evidence="2">ChiHecec2B26-12326</strain>
    </source>
</reference>
<sequence>MIQRIQSVYLLIIAILMVITLFMPLAVLQQGDALFRLDATGLSTMTDEPELIYPAWGLFALTAIIALIAAATIFLYKRRILQIRLCIFNGLLLLGFYGFFAYLVYTLKGDIAGVDISVRLALGFPLINLILDYLAIRNIGADEALVRSLDRLR</sequence>
<reference evidence="2" key="2">
    <citation type="submission" date="2021-04" db="EMBL/GenBank/DDBJ databases">
        <authorList>
            <person name="Gilroy R."/>
        </authorList>
    </citation>
    <scope>NUCLEOTIDE SEQUENCE</scope>
    <source>
        <strain evidence="2">ChiHecec2B26-12326</strain>
    </source>
</reference>